<keyword evidence="3" id="KW-1185">Reference proteome</keyword>
<accession>A0ABV6K0I6</accession>
<feature type="transmembrane region" description="Helical" evidence="1">
    <location>
        <begin position="85"/>
        <end position="104"/>
    </location>
</feature>
<gene>
    <name evidence="2" type="ORF">ACFFGS_00200</name>
</gene>
<feature type="transmembrane region" description="Helical" evidence="1">
    <location>
        <begin position="47"/>
        <end position="65"/>
    </location>
</feature>
<dbReference type="EMBL" id="JBHLUK010000002">
    <property type="protein sequence ID" value="MFC0422607.1"/>
    <property type="molecule type" value="Genomic_DNA"/>
</dbReference>
<evidence type="ECO:0008006" key="4">
    <source>
        <dbReference type="Google" id="ProtNLM"/>
    </source>
</evidence>
<dbReference type="Proteomes" id="UP001589855">
    <property type="component" value="Unassembled WGS sequence"/>
</dbReference>
<proteinExistence type="predicted"/>
<name>A0ABV6K0I6_9LACO</name>
<evidence type="ECO:0000313" key="2">
    <source>
        <dbReference type="EMBL" id="MFC0422607.1"/>
    </source>
</evidence>
<protein>
    <recommendedName>
        <fullName evidence="4">Integral membrane protein</fullName>
    </recommendedName>
</protein>
<organism evidence="2 3">
    <name type="scientific">Lactiplantibacillus plajomi</name>
    <dbReference type="NCBI Taxonomy" id="1457217"/>
    <lineage>
        <taxon>Bacteria</taxon>
        <taxon>Bacillati</taxon>
        <taxon>Bacillota</taxon>
        <taxon>Bacilli</taxon>
        <taxon>Lactobacillales</taxon>
        <taxon>Lactobacillaceae</taxon>
        <taxon>Lactiplantibacillus</taxon>
    </lineage>
</organism>
<evidence type="ECO:0000256" key="1">
    <source>
        <dbReference type="SAM" id="Phobius"/>
    </source>
</evidence>
<feature type="transmembrane region" description="Helical" evidence="1">
    <location>
        <begin position="12"/>
        <end position="35"/>
    </location>
</feature>
<reference evidence="2 3" key="1">
    <citation type="submission" date="2024-09" db="EMBL/GenBank/DDBJ databases">
        <authorList>
            <person name="Sun Q."/>
            <person name="Mori K."/>
        </authorList>
    </citation>
    <scope>NUCLEOTIDE SEQUENCE [LARGE SCALE GENOMIC DNA]</scope>
    <source>
        <strain evidence="2 3">TBRC 4575</strain>
    </source>
</reference>
<evidence type="ECO:0000313" key="3">
    <source>
        <dbReference type="Proteomes" id="UP001589855"/>
    </source>
</evidence>
<keyword evidence="1" id="KW-1133">Transmembrane helix</keyword>
<sequence length="137" mass="15391">MVELLKQGNERTSMLIIGSILAVGIVGTVILRWGFHFRLSMGTITETAFACSLLNIGVFLLFILLGQITGPTFFAQQAYIPLYRFFQGGLIPIIGIVVSIIGMVRERGLMNWWLLQFNVLFLIFDLLLVWFGDLAGY</sequence>
<comment type="caution">
    <text evidence="2">The sequence shown here is derived from an EMBL/GenBank/DDBJ whole genome shotgun (WGS) entry which is preliminary data.</text>
</comment>
<feature type="transmembrane region" description="Helical" evidence="1">
    <location>
        <begin position="111"/>
        <end position="131"/>
    </location>
</feature>
<keyword evidence="1" id="KW-0472">Membrane</keyword>
<keyword evidence="1" id="KW-0812">Transmembrane</keyword>